<name>A0A218VRY3_PUNGR</name>
<dbReference type="EMBL" id="MTKT01006319">
    <property type="protein sequence ID" value="OWM62662.1"/>
    <property type="molecule type" value="Genomic_DNA"/>
</dbReference>
<sequence length="133" mass="14344">MFSIMFPKTLVVERTGVDQSMLGSKSPNPNPPILAQDFGSYALVSFSCIAAPTARALLSRLLSSLYSSDKSMIAAPSTRVLLLSSHLRASCRLFFGLVSFLTTTLLRTSPLSATLLSHRCWKHGALISSPQAL</sequence>
<comment type="caution">
    <text evidence="1">The sequence shown here is derived from an EMBL/GenBank/DDBJ whole genome shotgun (WGS) entry which is preliminary data.</text>
</comment>
<gene>
    <name evidence="1" type="ORF">CDL15_Pgr019956</name>
</gene>
<accession>A0A218VRY3</accession>
<organism evidence="1 2">
    <name type="scientific">Punica granatum</name>
    <name type="common">Pomegranate</name>
    <dbReference type="NCBI Taxonomy" id="22663"/>
    <lineage>
        <taxon>Eukaryota</taxon>
        <taxon>Viridiplantae</taxon>
        <taxon>Streptophyta</taxon>
        <taxon>Embryophyta</taxon>
        <taxon>Tracheophyta</taxon>
        <taxon>Spermatophyta</taxon>
        <taxon>Magnoliopsida</taxon>
        <taxon>eudicotyledons</taxon>
        <taxon>Gunneridae</taxon>
        <taxon>Pentapetalae</taxon>
        <taxon>rosids</taxon>
        <taxon>malvids</taxon>
        <taxon>Myrtales</taxon>
        <taxon>Lythraceae</taxon>
        <taxon>Punica</taxon>
    </lineage>
</organism>
<dbReference type="AlphaFoldDB" id="A0A218VRY3"/>
<protein>
    <submittedName>
        <fullName evidence="1">Uncharacterized protein</fullName>
    </submittedName>
</protein>
<evidence type="ECO:0000313" key="1">
    <source>
        <dbReference type="EMBL" id="OWM62662.1"/>
    </source>
</evidence>
<dbReference type="Proteomes" id="UP000197138">
    <property type="component" value="Unassembled WGS sequence"/>
</dbReference>
<proteinExistence type="predicted"/>
<reference evidence="2" key="1">
    <citation type="journal article" date="2017" name="Plant J.">
        <title>The pomegranate (Punica granatum L.) genome and the genomics of punicalagin biosynthesis.</title>
        <authorList>
            <person name="Qin G."/>
            <person name="Xu C."/>
            <person name="Ming R."/>
            <person name="Tang H."/>
            <person name="Guyot R."/>
            <person name="Kramer E.M."/>
            <person name="Hu Y."/>
            <person name="Yi X."/>
            <person name="Qi Y."/>
            <person name="Xu X."/>
            <person name="Gao Z."/>
            <person name="Pan H."/>
            <person name="Jian J."/>
            <person name="Tian Y."/>
            <person name="Yue Z."/>
            <person name="Xu Y."/>
        </authorList>
    </citation>
    <scope>NUCLEOTIDE SEQUENCE [LARGE SCALE GENOMIC DNA]</scope>
    <source>
        <strain evidence="2">cv. Dabenzi</strain>
    </source>
</reference>
<evidence type="ECO:0000313" key="2">
    <source>
        <dbReference type="Proteomes" id="UP000197138"/>
    </source>
</evidence>